<dbReference type="AlphaFoldDB" id="A0AAE1NGK4"/>
<name>A0AAE1NGK4_9EUCA</name>
<accession>A0AAE1NGK4</accession>
<reference evidence="1" key="1">
    <citation type="submission" date="2023-11" db="EMBL/GenBank/DDBJ databases">
        <title>Genome assemblies of two species of porcelain crab, Petrolisthes cinctipes and Petrolisthes manimaculis (Anomura: Porcellanidae).</title>
        <authorList>
            <person name="Angst P."/>
        </authorList>
    </citation>
    <scope>NUCLEOTIDE SEQUENCE</scope>
    <source>
        <strain evidence="1">PB745_02</strain>
        <tissue evidence="1">Gill</tissue>
    </source>
</reference>
<dbReference type="EMBL" id="JAWZYT010006165">
    <property type="protein sequence ID" value="KAK4288719.1"/>
    <property type="molecule type" value="Genomic_DNA"/>
</dbReference>
<evidence type="ECO:0000313" key="1">
    <source>
        <dbReference type="EMBL" id="KAK4288719.1"/>
    </source>
</evidence>
<proteinExistence type="predicted"/>
<gene>
    <name evidence="1" type="ORF">Pmani_038266</name>
</gene>
<keyword evidence="2" id="KW-1185">Reference proteome</keyword>
<organism evidence="1 2">
    <name type="scientific">Petrolisthes manimaculis</name>
    <dbReference type="NCBI Taxonomy" id="1843537"/>
    <lineage>
        <taxon>Eukaryota</taxon>
        <taxon>Metazoa</taxon>
        <taxon>Ecdysozoa</taxon>
        <taxon>Arthropoda</taxon>
        <taxon>Crustacea</taxon>
        <taxon>Multicrustacea</taxon>
        <taxon>Malacostraca</taxon>
        <taxon>Eumalacostraca</taxon>
        <taxon>Eucarida</taxon>
        <taxon>Decapoda</taxon>
        <taxon>Pleocyemata</taxon>
        <taxon>Anomura</taxon>
        <taxon>Galatheoidea</taxon>
        <taxon>Porcellanidae</taxon>
        <taxon>Petrolisthes</taxon>
    </lineage>
</organism>
<evidence type="ECO:0000313" key="2">
    <source>
        <dbReference type="Proteomes" id="UP001292094"/>
    </source>
</evidence>
<dbReference type="Proteomes" id="UP001292094">
    <property type="component" value="Unassembled WGS sequence"/>
</dbReference>
<sequence length="81" mass="9359">MSCEAQLYRRFLTNLHCLLCSSFRQQQQQYKTSTSYCLFVVHCVHPSINNNNNSRSCSASQLEELQLQQLCAVRRGGEKKT</sequence>
<protein>
    <submittedName>
        <fullName evidence="1">Uncharacterized protein</fullName>
    </submittedName>
</protein>
<comment type="caution">
    <text evidence="1">The sequence shown here is derived from an EMBL/GenBank/DDBJ whole genome shotgun (WGS) entry which is preliminary data.</text>
</comment>